<evidence type="ECO:0000256" key="3">
    <source>
        <dbReference type="ARBA" id="ARBA00022575"/>
    </source>
</evidence>
<dbReference type="InterPro" id="IPR004136">
    <property type="entry name" value="NMO"/>
</dbReference>
<comment type="similarity">
    <text evidence="2">Belongs to the nitronate monooxygenase family. NMO class I subfamily.</text>
</comment>
<evidence type="ECO:0000256" key="8">
    <source>
        <dbReference type="ARBA" id="ARBA00031155"/>
    </source>
</evidence>
<evidence type="ECO:0000256" key="7">
    <source>
        <dbReference type="ARBA" id="ARBA00023033"/>
    </source>
</evidence>
<dbReference type="Proteomes" id="UP001595596">
    <property type="component" value="Unassembled WGS sequence"/>
</dbReference>
<sequence>MKSVFQFSDLRVPVIQAPMAGTATPRLAAEVSRAGGMGSIGLAAANPAQAAAMMAETRERLGSDRYGVNLFCHRPAQADPAREAGWLDYLAPEFRRYGAEPPARIEEIYRSFLDHDEMLRAVLAARPVLVTFHFGLPAAERIAALRGSGAMLGASATSRAEALAIRDAGLDLIIAQGYEAGGHRGIFEPDGPDARLSTEALMRDLLELSLPVVAAGGIMDGADAARFLRAGAAAVQMGTAFVACPESAANDAYRTRLAAARPGDTVMTRAISGRPARGLANRLTALGEAEAAPPLPDYPITYDAAKRLQAVAGGSDYAAQWCGTGAPRARAMPAAALVALLAQEIRAHFPGLGACQSGE</sequence>
<name>A0ABV7RUK1_9RHOB</name>
<keyword evidence="3" id="KW-0216">Detoxification</keyword>
<dbReference type="PANTHER" id="PTHR42747:SF3">
    <property type="entry name" value="NITRONATE MONOOXYGENASE-RELATED"/>
    <property type="match status" value="1"/>
</dbReference>
<dbReference type="PANTHER" id="PTHR42747">
    <property type="entry name" value="NITRONATE MONOOXYGENASE-RELATED"/>
    <property type="match status" value="1"/>
</dbReference>
<reference evidence="11" key="1">
    <citation type="journal article" date="2019" name="Int. J. Syst. Evol. Microbiol.">
        <title>The Global Catalogue of Microorganisms (GCM) 10K type strain sequencing project: providing services to taxonomists for standard genome sequencing and annotation.</title>
        <authorList>
            <consortium name="The Broad Institute Genomics Platform"/>
            <consortium name="The Broad Institute Genome Sequencing Center for Infectious Disease"/>
            <person name="Wu L."/>
            <person name="Ma J."/>
        </authorList>
    </citation>
    <scope>NUCLEOTIDE SEQUENCE [LARGE SCALE GENOMIC DNA]</scope>
    <source>
        <strain evidence="11">VKM B-3226</strain>
    </source>
</reference>
<protein>
    <recommendedName>
        <fullName evidence="8">Propionate 3-nitronate monooxygenase</fullName>
    </recommendedName>
</protein>
<evidence type="ECO:0000256" key="6">
    <source>
        <dbReference type="ARBA" id="ARBA00023002"/>
    </source>
</evidence>
<keyword evidence="6 10" id="KW-0560">Oxidoreductase</keyword>
<gene>
    <name evidence="10" type="ORF">ACFOMP_03760</name>
</gene>
<keyword evidence="11" id="KW-1185">Reference proteome</keyword>
<accession>A0ABV7RUK1</accession>
<evidence type="ECO:0000256" key="2">
    <source>
        <dbReference type="ARBA" id="ARBA00009881"/>
    </source>
</evidence>
<evidence type="ECO:0000256" key="4">
    <source>
        <dbReference type="ARBA" id="ARBA00022630"/>
    </source>
</evidence>
<keyword evidence="4" id="KW-0285">Flavoprotein</keyword>
<dbReference type="EMBL" id="JBHRXE010000008">
    <property type="protein sequence ID" value="MFC3568565.1"/>
    <property type="molecule type" value="Genomic_DNA"/>
</dbReference>
<comment type="cofactor">
    <cofactor evidence="1">
        <name>FMN</name>
        <dbReference type="ChEBI" id="CHEBI:58210"/>
    </cofactor>
</comment>
<evidence type="ECO:0000256" key="9">
    <source>
        <dbReference type="ARBA" id="ARBA00049401"/>
    </source>
</evidence>
<keyword evidence="5" id="KW-0288">FMN</keyword>
<dbReference type="CDD" id="cd04730">
    <property type="entry name" value="NPD_like"/>
    <property type="match status" value="1"/>
</dbReference>
<dbReference type="SUPFAM" id="SSF51412">
    <property type="entry name" value="Inosine monophosphate dehydrogenase (IMPDH)"/>
    <property type="match status" value="1"/>
</dbReference>
<dbReference type="PROSITE" id="PS00912">
    <property type="entry name" value="DHODEHASE_2"/>
    <property type="match status" value="1"/>
</dbReference>
<evidence type="ECO:0000256" key="5">
    <source>
        <dbReference type="ARBA" id="ARBA00022643"/>
    </source>
</evidence>
<keyword evidence="7" id="KW-0503">Monooxygenase</keyword>
<dbReference type="GO" id="GO:0016491">
    <property type="term" value="F:oxidoreductase activity"/>
    <property type="evidence" value="ECO:0007669"/>
    <property type="project" value="UniProtKB-KW"/>
</dbReference>
<dbReference type="InterPro" id="IPR013785">
    <property type="entry name" value="Aldolase_TIM"/>
</dbReference>
<evidence type="ECO:0000313" key="10">
    <source>
        <dbReference type="EMBL" id="MFC3568565.1"/>
    </source>
</evidence>
<dbReference type="Pfam" id="PF03060">
    <property type="entry name" value="NMO"/>
    <property type="match status" value="1"/>
</dbReference>
<evidence type="ECO:0000256" key="1">
    <source>
        <dbReference type="ARBA" id="ARBA00001917"/>
    </source>
</evidence>
<proteinExistence type="inferred from homology"/>
<dbReference type="RefSeq" id="WP_379027973.1">
    <property type="nucleotide sequence ID" value="NZ_JBHRXE010000008.1"/>
</dbReference>
<organism evidence="10 11">
    <name type="scientific">Paracoccus simplex</name>
    <dbReference type="NCBI Taxonomy" id="2086346"/>
    <lineage>
        <taxon>Bacteria</taxon>
        <taxon>Pseudomonadati</taxon>
        <taxon>Pseudomonadota</taxon>
        <taxon>Alphaproteobacteria</taxon>
        <taxon>Rhodobacterales</taxon>
        <taxon>Paracoccaceae</taxon>
        <taxon>Paracoccus</taxon>
    </lineage>
</organism>
<dbReference type="InterPro" id="IPR001295">
    <property type="entry name" value="Dihydroorotate_DH_CS"/>
</dbReference>
<evidence type="ECO:0000313" key="11">
    <source>
        <dbReference type="Proteomes" id="UP001595596"/>
    </source>
</evidence>
<dbReference type="Gene3D" id="3.20.20.70">
    <property type="entry name" value="Aldolase class I"/>
    <property type="match status" value="1"/>
</dbReference>
<comment type="caution">
    <text evidence="10">The sequence shown here is derived from an EMBL/GenBank/DDBJ whole genome shotgun (WGS) entry which is preliminary data.</text>
</comment>
<comment type="catalytic activity">
    <reaction evidence="9">
        <text>3 propionate 3-nitronate + 3 O2 + H2O = 3 3-oxopropanoate + 2 nitrate + nitrite + H2O2 + 3 H(+)</text>
        <dbReference type="Rhea" id="RHEA:57332"/>
        <dbReference type="ChEBI" id="CHEBI:15377"/>
        <dbReference type="ChEBI" id="CHEBI:15378"/>
        <dbReference type="ChEBI" id="CHEBI:15379"/>
        <dbReference type="ChEBI" id="CHEBI:16240"/>
        <dbReference type="ChEBI" id="CHEBI:16301"/>
        <dbReference type="ChEBI" id="CHEBI:17632"/>
        <dbReference type="ChEBI" id="CHEBI:33190"/>
        <dbReference type="ChEBI" id="CHEBI:136067"/>
    </reaction>
</comment>